<evidence type="ECO:0000256" key="2">
    <source>
        <dbReference type="SAM" id="MobiDB-lite"/>
    </source>
</evidence>
<proteinExistence type="predicted"/>
<name>A0A5N7BAZ8_9EURO</name>
<evidence type="ECO:0000313" key="3">
    <source>
        <dbReference type="EMBL" id="KAE8378945.1"/>
    </source>
</evidence>
<evidence type="ECO:0000313" key="4">
    <source>
        <dbReference type="Proteomes" id="UP000326198"/>
    </source>
</evidence>
<organism evidence="3 4">
    <name type="scientific">Aspergillus bertholletiae</name>
    <dbReference type="NCBI Taxonomy" id="1226010"/>
    <lineage>
        <taxon>Eukaryota</taxon>
        <taxon>Fungi</taxon>
        <taxon>Dikarya</taxon>
        <taxon>Ascomycota</taxon>
        <taxon>Pezizomycotina</taxon>
        <taxon>Eurotiomycetes</taxon>
        <taxon>Eurotiomycetidae</taxon>
        <taxon>Eurotiales</taxon>
        <taxon>Aspergillaceae</taxon>
        <taxon>Aspergillus</taxon>
        <taxon>Aspergillus subgen. Circumdati</taxon>
    </lineage>
</organism>
<keyword evidence="1" id="KW-0175">Coiled coil</keyword>
<dbReference type="EMBL" id="ML736201">
    <property type="protein sequence ID" value="KAE8378945.1"/>
    <property type="molecule type" value="Genomic_DNA"/>
</dbReference>
<reference evidence="3 4" key="1">
    <citation type="submission" date="2019-04" db="EMBL/GenBank/DDBJ databases">
        <title>Friends and foes A comparative genomics studyof 23 Aspergillus species from section Flavi.</title>
        <authorList>
            <consortium name="DOE Joint Genome Institute"/>
            <person name="Kjaerbolling I."/>
            <person name="Vesth T."/>
            <person name="Frisvad J.C."/>
            <person name="Nybo J.L."/>
            <person name="Theobald S."/>
            <person name="Kildgaard S."/>
            <person name="Isbrandt T."/>
            <person name="Kuo A."/>
            <person name="Sato A."/>
            <person name="Lyhne E.K."/>
            <person name="Kogle M.E."/>
            <person name="Wiebenga A."/>
            <person name="Kun R.S."/>
            <person name="Lubbers R.J."/>
            <person name="Makela M.R."/>
            <person name="Barry K."/>
            <person name="Chovatia M."/>
            <person name="Clum A."/>
            <person name="Daum C."/>
            <person name="Haridas S."/>
            <person name="He G."/>
            <person name="LaButti K."/>
            <person name="Lipzen A."/>
            <person name="Mondo S."/>
            <person name="Riley R."/>
            <person name="Salamov A."/>
            <person name="Simmons B.A."/>
            <person name="Magnuson J.K."/>
            <person name="Henrissat B."/>
            <person name="Mortensen U.H."/>
            <person name="Larsen T.O."/>
            <person name="Devries R.P."/>
            <person name="Grigoriev I.V."/>
            <person name="Machida M."/>
            <person name="Baker S.E."/>
            <person name="Andersen M.R."/>
        </authorList>
    </citation>
    <scope>NUCLEOTIDE SEQUENCE [LARGE SCALE GENOMIC DNA]</scope>
    <source>
        <strain evidence="3 4">IBT 29228</strain>
    </source>
</reference>
<gene>
    <name evidence="3" type="ORF">BDV26DRAFT_260603</name>
</gene>
<feature type="region of interest" description="Disordered" evidence="2">
    <location>
        <begin position="35"/>
        <end position="92"/>
    </location>
</feature>
<evidence type="ECO:0000256" key="1">
    <source>
        <dbReference type="SAM" id="Coils"/>
    </source>
</evidence>
<feature type="compositionally biased region" description="Basic residues" evidence="2">
    <location>
        <begin position="39"/>
        <end position="53"/>
    </location>
</feature>
<dbReference type="AlphaFoldDB" id="A0A5N7BAZ8"/>
<protein>
    <submittedName>
        <fullName evidence="3">Uncharacterized protein</fullName>
    </submittedName>
</protein>
<accession>A0A5N7BAZ8</accession>
<sequence length="164" mass="19401">MILAVRGFVMSDKSDITDISRHDIIQQLGRTYSIEASHPRHMSQGRGRKRRHSTLSSISENWVEQSFGQPEAARSVSQASSQDSEDRPNISIEQLRRVSRYLEQREKDLEIREKDLEVRERVLEIRKLELDIEKKELDTEKLNFKNDKLELELVERRRRIMEGQ</sequence>
<dbReference type="Proteomes" id="UP000326198">
    <property type="component" value="Unassembled WGS sequence"/>
</dbReference>
<feature type="coiled-coil region" evidence="1">
    <location>
        <begin position="92"/>
        <end position="152"/>
    </location>
</feature>
<feature type="compositionally biased region" description="Polar residues" evidence="2">
    <location>
        <begin position="54"/>
        <end position="68"/>
    </location>
</feature>
<keyword evidence="4" id="KW-1185">Reference proteome</keyword>